<protein>
    <submittedName>
        <fullName evidence="2">Uncharacterized protein</fullName>
    </submittedName>
</protein>
<feature type="compositionally biased region" description="Basic and acidic residues" evidence="1">
    <location>
        <begin position="1"/>
        <end position="10"/>
    </location>
</feature>
<keyword evidence="3" id="KW-1185">Reference proteome</keyword>
<dbReference type="KEGG" id="mng:MNEG_14194"/>
<gene>
    <name evidence="2" type="ORF">MNEG_14194</name>
</gene>
<evidence type="ECO:0000313" key="3">
    <source>
        <dbReference type="Proteomes" id="UP000054498"/>
    </source>
</evidence>
<accession>A0A0D2J146</accession>
<dbReference type="Proteomes" id="UP000054498">
    <property type="component" value="Unassembled WGS sequence"/>
</dbReference>
<evidence type="ECO:0000313" key="2">
    <source>
        <dbReference type="EMBL" id="KIY93767.1"/>
    </source>
</evidence>
<feature type="region of interest" description="Disordered" evidence="1">
    <location>
        <begin position="1"/>
        <end position="24"/>
    </location>
</feature>
<sequence length="79" mass="8566">MAGTRRETPGARRGAAGGDRRAKSVHNLRLAAGEARLHLVPRGMEVTETMLRKAILLDADAGEEVIEVKRRPQPPQSAN</sequence>
<feature type="non-terminal residue" evidence="2">
    <location>
        <position position="79"/>
    </location>
</feature>
<reference evidence="2 3" key="1">
    <citation type="journal article" date="2013" name="BMC Genomics">
        <title>Reconstruction of the lipid metabolism for the microalga Monoraphidium neglectum from its genome sequence reveals characteristics suitable for biofuel production.</title>
        <authorList>
            <person name="Bogen C."/>
            <person name="Al-Dilaimi A."/>
            <person name="Albersmeier A."/>
            <person name="Wichmann J."/>
            <person name="Grundmann M."/>
            <person name="Rupp O."/>
            <person name="Lauersen K.J."/>
            <person name="Blifernez-Klassen O."/>
            <person name="Kalinowski J."/>
            <person name="Goesmann A."/>
            <person name="Mussgnug J.H."/>
            <person name="Kruse O."/>
        </authorList>
    </citation>
    <scope>NUCLEOTIDE SEQUENCE [LARGE SCALE GENOMIC DNA]</scope>
    <source>
        <strain evidence="2 3">SAG 48.87</strain>
    </source>
</reference>
<name>A0A0D2J146_9CHLO</name>
<dbReference type="AlphaFoldDB" id="A0A0D2J146"/>
<dbReference type="EMBL" id="KK104536">
    <property type="protein sequence ID" value="KIY93767.1"/>
    <property type="molecule type" value="Genomic_DNA"/>
</dbReference>
<dbReference type="GeneID" id="25731732"/>
<dbReference type="RefSeq" id="XP_013892787.1">
    <property type="nucleotide sequence ID" value="XM_014037333.1"/>
</dbReference>
<proteinExistence type="predicted"/>
<organism evidence="2 3">
    <name type="scientific">Monoraphidium neglectum</name>
    <dbReference type="NCBI Taxonomy" id="145388"/>
    <lineage>
        <taxon>Eukaryota</taxon>
        <taxon>Viridiplantae</taxon>
        <taxon>Chlorophyta</taxon>
        <taxon>core chlorophytes</taxon>
        <taxon>Chlorophyceae</taxon>
        <taxon>CS clade</taxon>
        <taxon>Sphaeropleales</taxon>
        <taxon>Selenastraceae</taxon>
        <taxon>Monoraphidium</taxon>
    </lineage>
</organism>
<evidence type="ECO:0000256" key="1">
    <source>
        <dbReference type="SAM" id="MobiDB-lite"/>
    </source>
</evidence>